<evidence type="ECO:0000313" key="6">
    <source>
        <dbReference type="Proteomes" id="UP000572817"/>
    </source>
</evidence>
<dbReference type="PANTHER" id="PTHR42760:SF37">
    <property type="entry name" value="CLAVALDEHYDE DEHYDROGENASE"/>
    <property type="match status" value="1"/>
</dbReference>
<dbReference type="PRINTS" id="PR00080">
    <property type="entry name" value="SDRFAMILY"/>
</dbReference>
<evidence type="ECO:0000256" key="3">
    <source>
        <dbReference type="RuleBase" id="RU000363"/>
    </source>
</evidence>
<dbReference type="PRINTS" id="PR00081">
    <property type="entry name" value="GDHRDH"/>
</dbReference>
<dbReference type="AlphaFoldDB" id="A0A8H4IPT8"/>
<dbReference type="SUPFAM" id="SSF51735">
    <property type="entry name" value="NAD(P)-binding Rossmann-fold domains"/>
    <property type="match status" value="1"/>
</dbReference>
<evidence type="ECO:0000256" key="2">
    <source>
        <dbReference type="ARBA" id="ARBA00023002"/>
    </source>
</evidence>
<sequence>MASYPPQPPEMGDNFTRVIHGDTYDFVSPTKHVGLAGRAVFISGASKGVGRAIARSCAAAGCTALALAANAGMESIRADVEAAAPEATRPALRILTFTLDVCDAVEVEAAAAQTQRAFGRLDVLVNSAGCMQKGALVAESDPHEWWRTLDVNLRGTYLVTRALLPLLLAGDGGLRTVVNLSSTGAHGLFPGGSAYQLSKLAVLKFTESVMADYAGRGVLCYAVHPGAVLTELALNIPERYHQILTDAPELAGDTVVFLAHTRREWLAGRFINCKWDMAEFLQGEREIVDGDKLKVRLIV</sequence>
<protein>
    <submittedName>
        <fullName evidence="5">Uncharacterized protein</fullName>
    </submittedName>
</protein>
<organism evidence="5 6">
    <name type="scientific">Botryosphaeria dothidea</name>
    <dbReference type="NCBI Taxonomy" id="55169"/>
    <lineage>
        <taxon>Eukaryota</taxon>
        <taxon>Fungi</taxon>
        <taxon>Dikarya</taxon>
        <taxon>Ascomycota</taxon>
        <taxon>Pezizomycotina</taxon>
        <taxon>Dothideomycetes</taxon>
        <taxon>Dothideomycetes incertae sedis</taxon>
        <taxon>Botryosphaeriales</taxon>
        <taxon>Botryosphaeriaceae</taxon>
        <taxon>Botryosphaeria</taxon>
    </lineage>
</organism>
<dbReference type="InterPro" id="IPR036291">
    <property type="entry name" value="NAD(P)-bd_dom_sf"/>
</dbReference>
<evidence type="ECO:0000256" key="1">
    <source>
        <dbReference type="ARBA" id="ARBA00006484"/>
    </source>
</evidence>
<name>A0A8H4IPT8_9PEZI</name>
<dbReference type="EMBL" id="WWBZ02000040">
    <property type="protein sequence ID" value="KAF4305100.1"/>
    <property type="molecule type" value="Genomic_DNA"/>
</dbReference>
<dbReference type="Gene3D" id="3.40.50.720">
    <property type="entry name" value="NAD(P)-binding Rossmann-like Domain"/>
    <property type="match status" value="1"/>
</dbReference>
<accession>A0A8H4IPT8</accession>
<dbReference type="Pfam" id="PF00106">
    <property type="entry name" value="adh_short"/>
    <property type="match status" value="1"/>
</dbReference>
<dbReference type="Proteomes" id="UP000572817">
    <property type="component" value="Unassembled WGS sequence"/>
</dbReference>
<comment type="similarity">
    <text evidence="1 3">Belongs to the short-chain dehydrogenases/reductases (SDR) family.</text>
</comment>
<evidence type="ECO:0000313" key="4">
    <source>
        <dbReference type="EMBL" id="KAF4301170.1"/>
    </source>
</evidence>
<dbReference type="GO" id="GO:0016616">
    <property type="term" value="F:oxidoreductase activity, acting on the CH-OH group of donors, NAD or NADP as acceptor"/>
    <property type="evidence" value="ECO:0007669"/>
    <property type="project" value="TreeGrafter"/>
</dbReference>
<gene>
    <name evidence="5" type="ORF">GTA08_BOTSDO07334</name>
    <name evidence="4" type="ORF">GTA08_BOTSDO11527</name>
</gene>
<keyword evidence="2" id="KW-0560">Oxidoreductase</keyword>
<dbReference type="PANTHER" id="PTHR42760">
    <property type="entry name" value="SHORT-CHAIN DEHYDROGENASES/REDUCTASES FAMILY MEMBER"/>
    <property type="match status" value="1"/>
</dbReference>
<keyword evidence="6" id="KW-1185">Reference proteome</keyword>
<dbReference type="EMBL" id="WWBZ02000082">
    <property type="protein sequence ID" value="KAF4301170.1"/>
    <property type="molecule type" value="Genomic_DNA"/>
</dbReference>
<comment type="caution">
    <text evidence="5">The sequence shown here is derived from an EMBL/GenBank/DDBJ whole genome shotgun (WGS) entry which is preliminary data.</text>
</comment>
<dbReference type="InterPro" id="IPR002347">
    <property type="entry name" value="SDR_fam"/>
</dbReference>
<dbReference type="CDD" id="cd05233">
    <property type="entry name" value="SDR_c"/>
    <property type="match status" value="1"/>
</dbReference>
<proteinExistence type="inferred from homology"/>
<reference evidence="5 6" key="1">
    <citation type="submission" date="2020-04" db="EMBL/GenBank/DDBJ databases">
        <title>Genome Assembly and Annotation of Botryosphaeria dothidea sdau 11-99, a Latent Pathogen of Apple Fruit Ring Rot in China.</title>
        <authorList>
            <person name="Yu C."/>
            <person name="Diao Y."/>
            <person name="Lu Q."/>
            <person name="Zhao J."/>
            <person name="Cui S."/>
            <person name="Peng C."/>
            <person name="He B."/>
            <person name="Liu H."/>
        </authorList>
    </citation>
    <scope>NUCLEOTIDE SEQUENCE [LARGE SCALE GENOMIC DNA]</scope>
    <source>
        <strain evidence="5">Sdau11-99</strain>
        <strain evidence="6">sdau11-99</strain>
    </source>
</reference>
<evidence type="ECO:0000313" key="5">
    <source>
        <dbReference type="EMBL" id="KAF4305100.1"/>
    </source>
</evidence>
<dbReference type="OrthoDB" id="1933717at2759"/>